<dbReference type="InterPro" id="IPR014710">
    <property type="entry name" value="RmlC-like_jellyroll"/>
</dbReference>
<gene>
    <name evidence="6" type="ORF">XD57_1699</name>
</gene>
<keyword evidence="2" id="KW-0238">DNA-binding</keyword>
<dbReference type="InterPro" id="IPR000595">
    <property type="entry name" value="cNMP-bd_dom"/>
</dbReference>
<dbReference type="InterPro" id="IPR050397">
    <property type="entry name" value="Env_Response_Regulators"/>
</dbReference>
<comment type="caution">
    <text evidence="6">The sequence shown here is derived from an EMBL/GenBank/DDBJ whole genome shotgun (WGS) entry which is preliminary data.</text>
</comment>
<keyword evidence="3" id="KW-0804">Transcription</keyword>
<name>A0A101ENX1_9THEM</name>
<dbReference type="Gene3D" id="2.60.120.10">
    <property type="entry name" value="Jelly Rolls"/>
    <property type="match status" value="1"/>
</dbReference>
<reference evidence="6 7" key="1">
    <citation type="journal article" date="2015" name="MBio">
        <title>Genome-Resolved Metagenomic Analysis Reveals Roles for Candidate Phyla and Other Microbial Community Members in Biogeochemical Transformations in Oil Reservoirs.</title>
        <authorList>
            <person name="Hu P."/>
            <person name="Tom L."/>
            <person name="Singh A."/>
            <person name="Thomas B.C."/>
            <person name="Baker B.J."/>
            <person name="Piceno Y.M."/>
            <person name="Andersen G.L."/>
            <person name="Banfield J.F."/>
        </authorList>
    </citation>
    <scope>NUCLEOTIDE SEQUENCE [LARGE SCALE GENOMIC DNA]</scope>
    <source>
        <strain evidence="6">46_26</strain>
    </source>
</reference>
<evidence type="ECO:0000259" key="4">
    <source>
        <dbReference type="PROSITE" id="PS50042"/>
    </source>
</evidence>
<dbReference type="PATRIC" id="fig|93930.3.peg.874"/>
<dbReference type="PROSITE" id="PS50042">
    <property type="entry name" value="CNMP_BINDING_3"/>
    <property type="match status" value="1"/>
</dbReference>
<dbReference type="AlphaFoldDB" id="A0A101ENX1"/>
<accession>A0A101ENX1</accession>
<dbReference type="PANTHER" id="PTHR24567:SF58">
    <property type="entry name" value="CYCLIC AMP-BINDING REGULATORY PROTEIN"/>
    <property type="match status" value="1"/>
</dbReference>
<dbReference type="InterPro" id="IPR036390">
    <property type="entry name" value="WH_DNA-bd_sf"/>
</dbReference>
<dbReference type="EMBL" id="LGFG01000228">
    <property type="protein sequence ID" value="KUK22201.1"/>
    <property type="molecule type" value="Genomic_DNA"/>
</dbReference>
<dbReference type="GO" id="GO:0003677">
    <property type="term" value="F:DNA binding"/>
    <property type="evidence" value="ECO:0007669"/>
    <property type="project" value="UniProtKB-KW"/>
</dbReference>
<keyword evidence="1" id="KW-0805">Transcription regulation</keyword>
<dbReference type="PROSITE" id="PS51063">
    <property type="entry name" value="HTH_CRP_2"/>
    <property type="match status" value="1"/>
</dbReference>
<dbReference type="PANTHER" id="PTHR24567">
    <property type="entry name" value="CRP FAMILY TRANSCRIPTIONAL REGULATORY PROTEIN"/>
    <property type="match status" value="1"/>
</dbReference>
<dbReference type="GO" id="GO:0005829">
    <property type="term" value="C:cytosol"/>
    <property type="evidence" value="ECO:0007669"/>
    <property type="project" value="TreeGrafter"/>
</dbReference>
<proteinExistence type="predicted"/>
<organism evidence="6 7">
    <name type="scientific">Thermotoga petrophila</name>
    <dbReference type="NCBI Taxonomy" id="93929"/>
    <lineage>
        <taxon>Bacteria</taxon>
        <taxon>Thermotogati</taxon>
        <taxon>Thermotogota</taxon>
        <taxon>Thermotogae</taxon>
        <taxon>Thermotogales</taxon>
        <taxon>Thermotogaceae</taxon>
        <taxon>Thermotoga</taxon>
    </lineage>
</organism>
<dbReference type="Pfam" id="PF00027">
    <property type="entry name" value="cNMP_binding"/>
    <property type="match status" value="1"/>
</dbReference>
<dbReference type="InterPro" id="IPR018490">
    <property type="entry name" value="cNMP-bd_dom_sf"/>
</dbReference>
<feature type="domain" description="Cyclic nucleotide-binding" evidence="4">
    <location>
        <begin position="1"/>
        <end position="116"/>
    </location>
</feature>
<protein>
    <submittedName>
        <fullName evidence="6">Transcriptional regulator, Crp/Fnr family</fullName>
    </submittedName>
</protein>
<evidence type="ECO:0000313" key="6">
    <source>
        <dbReference type="EMBL" id="KUK22201.1"/>
    </source>
</evidence>
<sequence>MVDLEDLLQKGKIAIYKKGEIIKLQGEPIEEILILLEGLLSTEHISDSGKSLEIDTIKPIKIIASGLIFSREPKYPATVTAKEESKILHIERKDFLDILMKRKDILFFFLEDISEHFRMVSEKLFLLSTKTLKERLLYYLIQHANEDGYLVLNVTIEDLSKMFGCARPALSRVLQDLIREGIIEKAGRRIRILRKDIIPS</sequence>
<feature type="domain" description="HTH crp-type" evidence="5">
    <location>
        <begin position="130"/>
        <end position="196"/>
    </location>
</feature>
<evidence type="ECO:0000256" key="3">
    <source>
        <dbReference type="ARBA" id="ARBA00023163"/>
    </source>
</evidence>
<evidence type="ECO:0000313" key="7">
    <source>
        <dbReference type="Proteomes" id="UP000058636"/>
    </source>
</evidence>
<dbReference type="Pfam" id="PF13545">
    <property type="entry name" value="HTH_Crp_2"/>
    <property type="match status" value="1"/>
</dbReference>
<dbReference type="CDD" id="cd00038">
    <property type="entry name" value="CAP_ED"/>
    <property type="match status" value="1"/>
</dbReference>
<dbReference type="SUPFAM" id="SSF46785">
    <property type="entry name" value="Winged helix' DNA-binding domain"/>
    <property type="match status" value="1"/>
</dbReference>
<dbReference type="SUPFAM" id="SSF51206">
    <property type="entry name" value="cAMP-binding domain-like"/>
    <property type="match status" value="1"/>
</dbReference>
<dbReference type="SMART" id="SM00419">
    <property type="entry name" value="HTH_CRP"/>
    <property type="match status" value="1"/>
</dbReference>
<evidence type="ECO:0000259" key="5">
    <source>
        <dbReference type="PROSITE" id="PS51063"/>
    </source>
</evidence>
<evidence type="ECO:0000256" key="2">
    <source>
        <dbReference type="ARBA" id="ARBA00023125"/>
    </source>
</evidence>
<dbReference type="GO" id="GO:0003700">
    <property type="term" value="F:DNA-binding transcription factor activity"/>
    <property type="evidence" value="ECO:0007669"/>
    <property type="project" value="TreeGrafter"/>
</dbReference>
<evidence type="ECO:0000256" key="1">
    <source>
        <dbReference type="ARBA" id="ARBA00023015"/>
    </source>
</evidence>
<dbReference type="Proteomes" id="UP000058636">
    <property type="component" value="Unassembled WGS sequence"/>
</dbReference>
<dbReference type="InterPro" id="IPR012318">
    <property type="entry name" value="HTH_CRP"/>
</dbReference>